<keyword evidence="2" id="KW-1185">Reference proteome</keyword>
<dbReference type="RefSeq" id="WP_144868198.1">
    <property type="nucleotide sequence ID" value="NZ_LR213846.1"/>
</dbReference>
<dbReference type="AlphaFoldDB" id="A0A563W4X7"/>
<sequence length="196" mass="22328">MTKTQTQEDLQQIWEGFHWLFFVDVQALIICLRRFENQLEAGNLDEAEVELRTATDLMLASGAAMKLAGSFSRKEYEQKIRPNMEPPNVESENFSGLMSWDHALLIKTFKKLTPAFRQLPVELQAQHGQFVEAYLTLSHSHRAVCSQFGGEETGSLRCNKISAVSRLENFEKGRLKMLDPNHRLDHSDGGCSHFSN</sequence>
<dbReference type="Proteomes" id="UP000320055">
    <property type="component" value="Unassembled WGS sequence"/>
</dbReference>
<name>A0A563W4X7_9CYAN</name>
<evidence type="ECO:0000313" key="1">
    <source>
        <dbReference type="EMBL" id="VEP18725.1"/>
    </source>
</evidence>
<protein>
    <submittedName>
        <fullName evidence="1">Siderophore biosynthesis protein</fullName>
    </submittedName>
</protein>
<accession>A0A563W4X7</accession>
<dbReference type="OrthoDB" id="2987626at2"/>
<dbReference type="EMBL" id="CAACVJ010000696">
    <property type="protein sequence ID" value="VEP18725.1"/>
    <property type="molecule type" value="Genomic_DNA"/>
</dbReference>
<evidence type="ECO:0000313" key="2">
    <source>
        <dbReference type="Proteomes" id="UP000320055"/>
    </source>
</evidence>
<reference evidence="1 2" key="1">
    <citation type="submission" date="2019-01" db="EMBL/GenBank/DDBJ databases">
        <authorList>
            <person name="Brito A."/>
        </authorList>
    </citation>
    <scope>NUCLEOTIDE SEQUENCE [LARGE SCALE GENOMIC DNA]</scope>
    <source>
        <strain evidence="1">1</strain>
    </source>
</reference>
<gene>
    <name evidence="1" type="ORF">H1P_880002</name>
</gene>
<organism evidence="1 2">
    <name type="scientific">Hyella patelloides LEGE 07179</name>
    <dbReference type="NCBI Taxonomy" id="945734"/>
    <lineage>
        <taxon>Bacteria</taxon>
        <taxon>Bacillati</taxon>
        <taxon>Cyanobacteriota</taxon>
        <taxon>Cyanophyceae</taxon>
        <taxon>Pleurocapsales</taxon>
        <taxon>Hyellaceae</taxon>
        <taxon>Hyella</taxon>
    </lineage>
</organism>
<proteinExistence type="predicted"/>